<dbReference type="InterPro" id="IPR017441">
    <property type="entry name" value="Protein_kinase_ATP_BS"/>
</dbReference>
<dbReference type="Proteomes" id="UP000054485">
    <property type="component" value="Unassembled WGS sequence"/>
</dbReference>
<evidence type="ECO:0000313" key="3">
    <source>
        <dbReference type="EMBL" id="KIK37663.1"/>
    </source>
</evidence>
<dbReference type="EMBL" id="KN835437">
    <property type="protein sequence ID" value="KIK37663.1"/>
    <property type="molecule type" value="Genomic_DNA"/>
</dbReference>
<reference evidence="4" key="2">
    <citation type="submission" date="2015-01" db="EMBL/GenBank/DDBJ databases">
        <title>Evolutionary Origins and Diversification of the Mycorrhizal Mutualists.</title>
        <authorList>
            <consortium name="DOE Joint Genome Institute"/>
            <consortium name="Mycorrhizal Genomics Consortium"/>
            <person name="Kohler A."/>
            <person name="Kuo A."/>
            <person name="Nagy L.G."/>
            <person name="Floudas D."/>
            <person name="Copeland A."/>
            <person name="Barry K.W."/>
            <person name="Cichocki N."/>
            <person name="Veneault-Fourrey C."/>
            <person name="LaButti K."/>
            <person name="Lindquist E.A."/>
            <person name="Lipzen A."/>
            <person name="Lundell T."/>
            <person name="Morin E."/>
            <person name="Murat C."/>
            <person name="Riley R."/>
            <person name="Ohm R."/>
            <person name="Sun H."/>
            <person name="Tunlid A."/>
            <person name="Henrissat B."/>
            <person name="Grigoriev I.V."/>
            <person name="Hibbett D.S."/>
            <person name="Martin F."/>
        </authorList>
    </citation>
    <scope>NUCLEOTIDE SEQUENCE [LARGE SCALE GENOMIC DNA]</scope>
    <source>
        <strain evidence="4">UH-Slu-Lm8-n1</strain>
    </source>
</reference>
<feature type="domain" description="Protein kinase" evidence="2">
    <location>
        <begin position="31"/>
        <end position="304"/>
    </location>
</feature>
<protein>
    <recommendedName>
        <fullName evidence="2">Protein kinase domain-containing protein</fullName>
    </recommendedName>
</protein>
<reference evidence="3 4" key="1">
    <citation type="submission" date="2014-04" db="EMBL/GenBank/DDBJ databases">
        <authorList>
            <consortium name="DOE Joint Genome Institute"/>
            <person name="Kuo A."/>
            <person name="Ruytinx J."/>
            <person name="Rineau F."/>
            <person name="Colpaert J."/>
            <person name="Kohler A."/>
            <person name="Nagy L.G."/>
            <person name="Floudas D."/>
            <person name="Copeland A."/>
            <person name="Barry K.W."/>
            <person name="Cichocki N."/>
            <person name="Veneault-Fourrey C."/>
            <person name="LaButti K."/>
            <person name="Lindquist E.A."/>
            <person name="Lipzen A."/>
            <person name="Lundell T."/>
            <person name="Morin E."/>
            <person name="Murat C."/>
            <person name="Sun H."/>
            <person name="Tunlid A."/>
            <person name="Henrissat B."/>
            <person name="Grigoriev I.V."/>
            <person name="Hibbett D.S."/>
            <person name="Martin F."/>
            <person name="Nordberg H.P."/>
            <person name="Cantor M.N."/>
            <person name="Hua S.X."/>
        </authorList>
    </citation>
    <scope>NUCLEOTIDE SEQUENCE [LARGE SCALE GENOMIC DNA]</scope>
    <source>
        <strain evidence="3 4">UH-Slu-Lm8-n1</strain>
    </source>
</reference>
<name>A0A0D0B0T3_9AGAM</name>
<dbReference type="PANTHER" id="PTHR11909">
    <property type="entry name" value="CASEIN KINASE-RELATED"/>
    <property type="match status" value="1"/>
</dbReference>
<dbReference type="HOGENOM" id="CLU_019279_2_7_1"/>
<dbReference type="PROSITE" id="PS50011">
    <property type="entry name" value="PROTEIN_KINASE_DOM"/>
    <property type="match status" value="1"/>
</dbReference>
<dbReference type="SUPFAM" id="SSF56112">
    <property type="entry name" value="Protein kinase-like (PK-like)"/>
    <property type="match status" value="1"/>
</dbReference>
<dbReference type="Gene3D" id="1.10.510.10">
    <property type="entry name" value="Transferase(Phosphotransferase) domain 1"/>
    <property type="match status" value="1"/>
</dbReference>
<evidence type="ECO:0000313" key="4">
    <source>
        <dbReference type="Proteomes" id="UP000054485"/>
    </source>
</evidence>
<keyword evidence="4" id="KW-1185">Reference proteome</keyword>
<dbReference type="InterPro" id="IPR050235">
    <property type="entry name" value="CK1_Ser-Thr_kinase"/>
</dbReference>
<dbReference type="CDD" id="cd14016">
    <property type="entry name" value="STKc_CK1"/>
    <property type="match status" value="1"/>
</dbReference>
<keyword evidence="1" id="KW-0547">Nucleotide-binding</keyword>
<organism evidence="3 4">
    <name type="scientific">Suillus luteus UH-Slu-Lm8-n1</name>
    <dbReference type="NCBI Taxonomy" id="930992"/>
    <lineage>
        <taxon>Eukaryota</taxon>
        <taxon>Fungi</taxon>
        <taxon>Dikarya</taxon>
        <taxon>Basidiomycota</taxon>
        <taxon>Agaricomycotina</taxon>
        <taxon>Agaricomycetes</taxon>
        <taxon>Agaricomycetidae</taxon>
        <taxon>Boletales</taxon>
        <taxon>Suillineae</taxon>
        <taxon>Suillaceae</taxon>
        <taxon>Suillus</taxon>
    </lineage>
</organism>
<feature type="binding site" evidence="1">
    <location>
        <position position="60"/>
    </location>
    <ligand>
        <name>ATP</name>
        <dbReference type="ChEBI" id="CHEBI:30616"/>
    </ligand>
</feature>
<accession>A0A0D0B0T3</accession>
<dbReference type="Pfam" id="PF00069">
    <property type="entry name" value="Pkinase"/>
    <property type="match status" value="1"/>
</dbReference>
<dbReference type="GO" id="GO:0005524">
    <property type="term" value="F:ATP binding"/>
    <property type="evidence" value="ECO:0007669"/>
    <property type="project" value="UniProtKB-UniRule"/>
</dbReference>
<keyword evidence="1" id="KW-0067">ATP-binding</keyword>
<dbReference type="PROSITE" id="PS00107">
    <property type="entry name" value="PROTEIN_KINASE_ATP"/>
    <property type="match status" value="1"/>
</dbReference>
<dbReference type="InterPro" id="IPR000719">
    <property type="entry name" value="Prot_kinase_dom"/>
</dbReference>
<dbReference type="OrthoDB" id="3258886at2759"/>
<dbReference type="GO" id="GO:0004672">
    <property type="term" value="F:protein kinase activity"/>
    <property type="evidence" value="ECO:0007669"/>
    <property type="project" value="InterPro"/>
</dbReference>
<proteinExistence type="predicted"/>
<evidence type="ECO:0000256" key="1">
    <source>
        <dbReference type="PROSITE-ProRule" id="PRU10141"/>
    </source>
</evidence>
<sequence length="358" mass="40502">MQLQNLSVHHPSPVLERTPIRVKEFRVCGMYQVTKLLGMGSFGNVSSAFHVLTGSEVAIKMEVPSDTPTAPVVLPYEALVYNLLRGHPGIPSCKWSGIDRGSHILILDQVGANPQQLRRLCRGEFSLKTVAMLAVEMLDRIEFVHSRGVILRDIKPENFAMGVGEKSDMVYLFDFGLAKLYVDPSTGTHIPFREGRVGLGTPRYASYNVHFGRAEQGRRDDLEALGNVLLFLLHGRLPWQGVYSPSLEAKLLRMGEMKAGPAFRDLLARSPVEFTTYFDHCRGLKFEDKPNYFLLRQLFGQILVKEGWTENTRFDWEDGSSHKGVLLPQEYKLDIRFTKNDVSTLQYVGPYIHYAQIN</sequence>
<dbReference type="SMART" id="SM00220">
    <property type="entry name" value="S_TKc"/>
    <property type="match status" value="1"/>
</dbReference>
<gene>
    <name evidence="3" type="ORF">CY34DRAFT_92354</name>
</gene>
<dbReference type="InterPro" id="IPR011009">
    <property type="entry name" value="Kinase-like_dom_sf"/>
</dbReference>
<evidence type="ECO:0000259" key="2">
    <source>
        <dbReference type="PROSITE" id="PS50011"/>
    </source>
</evidence>
<dbReference type="AlphaFoldDB" id="A0A0D0B0T3"/>
<dbReference type="STRING" id="930992.A0A0D0B0T3"/>
<dbReference type="InParanoid" id="A0A0D0B0T3"/>